<dbReference type="SMART" id="SM00422">
    <property type="entry name" value="HTH_MERR"/>
    <property type="match status" value="1"/>
</dbReference>
<dbReference type="KEGG" id="blut:EW640_08600"/>
<keyword evidence="1" id="KW-0238">DNA-binding</keyword>
<dbReference type="Proteomes" id="UP000501518">
    <property type="component" value="Chromosome"/>
</dbReference>
<dbReference type="Pfam" id="PF13411">
    <property type="entry name" value="MerR_1"/>
    <property type="match status" value="1"/>
</dbReference>
<dbReference type="PANTHER" id="PTHR30204">
    <property type="entry name" value="REDOX-CYCLING DRUG-SENSING TRANSCRIPTIONAL ACTIVATOR SOXR"/>
    <property type="match status" value="1"/>
</dbReference>
<accession>A0A6G8KXF2</accession>
<reference evidence="3 4" key="1">
    <citation type="submission" date="2019-02" db="EMBL/GenBank/DDBJ databases">
        <title>Complete Genome Sequence and Methylome Analysis of Brevibacterium luteolum NEB1784.</title>
        <authorList>
            <person name="Fomenkov A."/>
            <person name="Roberts R.J."/>
        </authorList>
    </citation>
    <scope>NUCLEOTIDE SEQUENCE [LARGE SCALE GENOMIC DNA]</scope>
    <source>
        <strain evidence="3 4">NEB1784</strain>
    </source>
</reference>
<dbReference type="CDD" id="cd04780">
    <property type="entry name" value="HTH_MerR-like_sg5"/>
    <property type="match status" value="1"/>
</dbReference>
<dbReference type="PANTHER" id="PTHR30204:SF98">
    <property type="entry name" value="HTH-TYPE TRANSCRIPTIONAL REGULATOR ADHR"/>
    <property type="match status" value="1"/>
</dbReference>
<proteinExistence type="predicted"/>
<dbReference type="RefSeq" id="WP_165883740.1">
    <property type="nucleotide sequence ID" value="NZ_CP035810.1"/>
</dbReference>
<name>A0A6G8KXF2_9MICO</name>
<dbReference type="SUPFAM" id="SSF46955">
    <property type="entry name" value="Putative DNA-binding domain"/>
    <property type="match status" value="1"/>
</dbReference>
<dbReference type="PROSITE" id="PS50937">
    <property type="entry name" value="HTH_MERR_2"/>
    <property type="match status" value="1"/>
</dbReference>
<dbReference type="InterPro" id="IPR047057">
    <property type="entry name" value="MerR_fam"/>
</dbReference>
<evidence type="ECO:0000313" key="4">
    <source>
        <dbReference type="Proteomes" id="UP000501518"/>
    </source>
</evidence>
<evidence type="ECO:0000259" key="2">
    <source>
        <dbReference type="PROSITE" id="PS50937"/>
    </source>
</evidence>
<feature type="domain" description="HTH merR-type" evidence="2">
    <location>
        <begin position="1"/>
        <end position="70"/>
    </location>
</feature>
<protein>
    <submittedName>
        <fullName evidence="3">MerR family transcriptional regulator</fullName>
    </submittedName>
</protein>
<evidence type="ECO:0000313" key="3">
    <source>
        <dbReference type="EMBL" id="QIN29326.1"/>
    </source>
</evidence>
<dbReference type="InterPro" id="IPR009061">
    <property type="entry name" value="DNA-bd_dom_put_sf"/>
</dbReference>
<dbReference type="AlphaFoldDB" id="A0A6G8KXF2"/>
<dbReference type="GO" id="GO:0003677">
    <property type="term" value="F:DNA binding"/>
    <property type="evidence" value="ECO:0007669"/>
    <property type="project" value="UniProtKB-KW"/>
</dbReference>
<dbReference type="Gene3D" id="1.10.1660.10">
    <property type="match status" value="1"/>
</dbReference>
<dbReference type="EMBL" id="CP035810">
    <property type="protein sequence ID" value="QIN29326.1"/>
    <property type="molecule type" value="Genomic_DNA"/>
</dbReference>
<dbReference type="InterPro" id="IPR000551">
    <property type="entry name" value="MerR-type_HTH_dom"/>
</dbReference>
<sequence length="214" mass="22454">MKLSALAEATGTSTATIKYYLRAGLLPPGVKRNQTTAVYDDSHVERLELIAALRQVVGLSIEQIGTLTAVIDDPQASMLDVMQTAQMLGGGLPPLTAEPPAAQDARTAAAEARVAGVMKAQGWPDAPSAARAAATSVVAEMTELGLEVSDEYLQLIGAAVDMISGSDLDVSGSRDRMAMHVAVGTHRYSRLVLALLQLGQTSHSIARAGEHTHR</sequence>
<evidence type="ECO:0000256" key="1">
    <source>
        <dbReference type="ARBA" id="ARBA00023125"/>
    </source>
</evidence>
<gene>
    <name evidence="3" type="ORF">EW640_08600</name>
</gene>
<dbReference type="GO" id="GO:0003700">
    <property type="term" value="F:DNA-binding transcription factor activity"/>
    <property type="evidence" value="ECO:0007669"/>
    <property type="project" value="InterPro"/>
</dbReference>
<dbReference type="PRINTS" id="PR00040">
    <property type="entry name" value="HTHMERR"/>
</dbReference>
<organism evidence="3 4">
    <name type="scientific">Brevibacterium luteolum</name>
    <dbReference type="NCBI Taxonomy" id="199591"/>
    <lineage>
        <taxon>Bacteria</taxon>
        <taxon>Bacillati</taxon>
        <taxon>Actinomycetota</taxon>
        <taxon>Actinomycetes</taxon>
        <taxon>Micrococcales</taxon>
        <taxon>Brevibacteriaceae</taxon>
        <taxon>Brevibacterium</taxon>
    </lineage>
</organism>